<dbReference type="STRING" id="1764295.A0A5B8MVX8"/>
<evidence type="ECO:0000313" key="3">
    <source>
        <dbReference type="Proteomes" id="UP000316726"/>
    </source>
</evidence>
<dbReference type="InterPro" id="IPR000073">
    <property type="entry name" value="AB_hydrolase_1"/>
</dbReference>
<name>A0A5B8MVX8_9CHLO</name>
<keyword evidence="2" id="KW-0378">Hydrolase</keyword>
<dbReference type="Proteomes" id="UP000316726">
    <property type="component" value="Chromosome 11"/>
</dbReference>
<organism evidence="2 3">
    <name type="scientific">Chloropicon primus</name>
    <dbReference type="NCBI Taxonomy" id="1764295"/>
    <lineage>
        <taxon>Eukaryota</taxon>
        <taxon>Viridiplantae</taxon>
        <taxon>Chlorophyta</taxon>
        <taxon>Chloropicophyceae</taxon>
        <taxon>Chloropicales</taxon>
        <taxon>Chloropicaceae</taxon>
        <taxon>Chloropicon</taxon>
    </lineage>
</organism>
<dbReference type="InterPro" id="IPR029058">
    <property type="entry name" value="AB_hydrolase_fold"/>
</dbReference>
<dbReference type="SUPFAM" id="SSF53474">
    <property type="entry name" value="alpha/beta-Hydrolases"/>
    <property type="match status" value="1"/>
</dbReference>
<dbReference type="GO" id="GO:0016787">
    <property type="term" value="F:hydrolase activity"/>
    <property type="evidence" value="ECO:0007669"/>
    <property type="project" value="UniProtKB-KW"/>
</dbReference>
<dbReference type="Pfam" id="PF00561">
    <property type="entry name" value="Abhydrolase_1"/>
    <property type="match status" value="1"/>
</dbReference>
<dbReference type="PANTHER" id="PTHR43194">
    <property type="entry name" value="HYDROLASE ALPHA/BETA FOLD FAMILY"/>
    <property type="match status" value="1"/>
</dbReference>
<keyword evidence="3" id="KW-1185">Reference proteome</keyword>
<evidence type="ECO:0000313" key="2">
    <source>
        <dbReference type="EMBL" id="QDZ23814.1"/>
    </source>
</evidence>
<dbReference type="InterPro" id="IPR050228">
    <property type="entry name" value="Carboxylesterase_BioH"/>
</dbReference>
<dbReference type="PRINTS" id="PR00412">
    <property type="entry name" value="EPOXHYDRLASE"/>
</dbReference>
<protein>
    <submittedName>
        <fullName evidence="2">Alpha/beta hydrolase</fullName>
    </submittedName>
</protein>
<dbReference type="PANTHER" id="PTHR43194:SF2">
    <property type="entry name" value="PEROXISOMAL MEMBRANE PROTEIN LPX1"/>
    <property type="match status" value="1"/>
</dbReference>
<dbReference type="InterPro" id="IPR000639">
    <property type="entry name" value="Epox_hydrolase-like"/>
</dbReference>
<dbReference type="EMBL" id="CP031044">
    <property type="protein sequence ID" value="QDZ23814.1"/>
    <property type="molecule type" value="Genomic_DNA"/>
</dbReference>
<evidence type="ECO:0000259" key="1">
    <source>
        <dbReference type="Pfam" id="PF00561"/>
    </source>
</evidence>
<accession>A0A5B8MVX8</accession>
<proteinExistence type="predicted"/>
<reference evidence="2 3" key="1">
    <citation type="submission" date="2018-07" db="EMBL/GenBank/DDBJ databases">
        <title>The complete nuclear genome of the prasinophyte Chloropicon primus (CCMP1205).</title>
        <authorList>
            <person name="Pombert J.-F."/>
            <person name="Otis C."/>
            <person name="Turmel M."/>
            <person name="Lemieux C."/>
        </authorList>
    </citation>
    <scope>NUCLEOTIDE SEQUENCE [LARGE SCALE GENOMIC DNA]</scope>
    <source>
        <strain evidence="2 3">CCMP1205</strain>
    </source>
</reference>
<dbReference type="AlphaFoldDB" id="A0A5B8MVX8"/>
<sequence length="387" mass="43190">MRTATAATAIGRGQAPCHASALARTLASPPQRGHADVSLREKSRTVRMRMRMRRLVVKARASAEEKIDPTTGLPISDSDVVKKATVEINGTTWSYRYTVGESKKPTVVLLHGALSSSYSYRRVIDLLGRAGYDVVVPDWPGHGDSGVPAAGKFAFKADDYVHGLSAFLYKVIGKEKKFVLATQGFILGQYGMLYALRNADLIEKLVIFNTPLEAKTPLPGILQKVKGSEGGLFGFNNPFAKSDQGPLESVEAANYMQGGSPYFLDRDDAETYQDPFYDQAKRDAAQSMMKNVNYEELLKTLDEGFQRWRVESLVAFGTSDYYVDWETAIEWLDDKRTCMKFYTFADKMGHTVQDDYPERVAELLQNFCEGNDIQKKSSLKRTGDFTE</sequence>
<dbReference type="Gene3D" id="3.40.50.1820">
    <property type="entry name" value="alpha/beta hydrolase"/>
    <property type="match status" value="1"/>
</dbReference>
<gene>
    <name evidence="2" type="ORF">A3770_11p63320</name>
</gene>
<feature type="domain" description="AB hydrolase-1" evidence="1">
    <location>
        <begin position="105"/>
        <end position="355"/>
    </location>
</feature>
<dbReference type="OrthoDB" id="6431331at2759"/>